<dbReference type="EMBL" id="BMAW01055927">
    <property type="protein sequence ID" value="GFT03471.1"/>
    <property type="molecule type" value="Genomic_DNA"/>
</dbReference>
<comment type="function">
    <text evidence="1">Component of the rigid cuticle of the spider.</text>
</comment>
<organism evidence="6 7">
    <name type="scientific">Nephila pilipes</name>
    <name type="common">Giant wood spider</name>
    <name type="synonym">Nephila maculata</name>
    <dbReference type="NCBI Taxonomy" id="299642"/>
    <lineage>
        <taxon>Eukaryota</taxon>
        <taxon>Metazoa</taxon>
        <taxon>Ecdysozoa</taxon>
        <taxon>Arthropoda</taxon>
        <taxon>Chelicerata</taxon>
        <taxon>Arachnida</taxon>
        <taxon>Araneae</taxon>
        <taxon>Araneomorphae</taxon>
        <taxon>Entelegynae</taxon>
        <taxon>Araneoidea</taxon>
        <taxon>Nephilidae</taxon>
        <taxon>Nephila</taxon>
    </lineage>
</organism>
<reference evidence="6" key="1">
    <citation type="submission" date="2020-08" db="EMBL/GenBank/DDBJ databases">
        <title>Multicomponent nature underlies the extraordinary mechanical properties of spider dragline silk.</title>
        <authorList>
            <person name="Kono N."/>
            <person name="Nakamura H."/>
            <person name="Mori M."/>
            <person name="Yoshida Y."/>
            <person name="Ohtoshi R."/>
            <person name="Malay A.D."/>
            <person name="Moran D.A.P."/>
            <person name="Tomita M."/>
            <person name="Numata K."/>
            <person name="Arakawa K."/>
        </authorList>
    </citation>
    <scope>NUCLEOTIDE SEQUENCE</scope>
</reference>
<dbReference type="Proteomes" id="UP000887013">
    <property type="component" value="Unassembled WGS sequence"/>
</dbReference>
<dbReference type="InterPro" id="IPR031311">
    <property type="entry name" value="CHIT_BIND_RR_consensus"/>
</dbReference>
<dbReference type="PROSITE" id="PS00233">
    <property type="entry name" value="CHIT_BIND_RR_1"/>
    <property type="match status" value="1"/>
</dbReference>
<dbReference type="PRINTS" id="PR00947">
    <property type="entry name" value="CUTICLE"/>
</dbReference>
<evidence type="ECO:0000313" key="7">
    <source>
        <dbReference type="Proteomes" id="UP000887013"/>
    </source>
</evidence>
<dbReference type="OrthoDB" id="6422219at2759"/>
<evidence type="ECO:0000256" key="5">
    <source>
        <dbReference type="SAM" id="SignalP"/>
    </source>
</evidence>
<feature type="signal peptide" evidence="5">
    <location>
        <begin position="1"/>
        <end position="17"/>
    </location>
</feature>
<keyword evidence="7" id="KW-1185">Reference proteome</keyword>
<dbReference type="PANTHER" id="PTHR10380:SF235">
    <property type="entry name" value="CUTICULAR PROTEIN 73D, ISOFORM B"/>
    <property type="match status" value="1"/>
</dbReference>
<evidence type="ECO:0008006" key="8">
    <source>
        <dbReference type="Google" id="ProtNLM"/>
    </source>
</evidence>
<dbReference type="InterPro" id="IPR000618">
    <property type="entry name" value="Insect_cuticle"/>
</dbReference>
<dbReference type="GO" id="GO:0008010">
    <property type="term" value="F:structural constituent of chitin-based larval cuticle"/>
    <property type="evidence" value="ECO:0007669"/>
    <property type="project" value="TreeGrafter"/>
</dbReference>
<evidence type="ECO:0000256" key="1">
    <source>
        <dbReference type="ARBA" id="ARBA00002980"/>
    </source>
</evidence>
<accession>A0A8X6NAX6</accession>
<dbReference type="AlphaFoldDB" id="A0A8X6NAX6"/>
<evidence type="ECO:0000313" key="6">
    <source>
        <dbReference type="EMBL" id="GFT03471.1"/>
    </source>
</evidence>
<evidence type="ECO:0000256" key="2">
    <source>
        <dbReference type="ARBA" id="ARBA00022460"/>
    </source>
</evidence>
<sequence length="173" mass="19641">MDFHILLLLATLPCFMAELVRLRDVEAELPQPYTFGYEVHDNHGEQWRSEVSDGLGHVQGSYGFVDSEGMRREVEYVADDGGFRAQIRTNEPGMDMPNPADVVVMADPPSDYDASVYGIEHMHPSQQVRSNRVESHRRPARHHKFSEPTPPPIYVVNGHLQSPWFPMDTVAKV</sequence>
<evidence type="ECO:0000256" key="3">
    <source>
        <dbReference type="PROSITE-ProRule" id="PRU00497"/>
    </source>
</evidence>
<evidence type="ECO:0000256" key="4">
    <source>
        <dbReference type="SAM" id="MobiDB-lite"/>
    </source>
</evidence>
<name>A0A8X6NAX6_NEPPI</name>
<proteinExistence type="predicted"/>
<dbReference type="GO" id="GO:0062129">
    <property type="term" value="C:chitin-based extracellular matrix"/>
    <property type="evidence" value="ECO:0007669"/>
    <property type="project" value="TreeGrafter"/>
</dbReference>
<dbReference type="PANTHER" id="PTHR10380">
    <property type="entry name" value="CUTICLE PROTEIN"/>
    <property type="match status" value="1"/>
</dbReference>
<feature type="region of interest" description="Disordered" evidence="4">
    <location>
        <begin position="124"/>
        <end position="153"/>
    </location>
</feature>
<keyword evidence="2 3" id="KW-0193">Cuticle</keyword>
<keyword evidence="5" id="KW-0732">Signal</keyword>
<dbReference type="Pfam" id="PF00379">
    <property type="entry name" value="Chitin_bind_4"/>
    <property type="match status" value="1"/>
</dbReference>
<protein>
    <recommendedName>
        <fullName evidence="8">Cuticular protein</fullName>
    </recommendedName>
</protein>
<gene>
    <name evidence="6" type="primary">AVEN_105234_1</name>
    <name evidence="6" type="ORF">NPIL_513161</name>
</gene>
<dbReference type="PROSITE" id="PS51155">
    <property type="entry name" value="CHIT_BIND_RR_2"/>
    <property type="match status" value="1"/>
</dbReference>
<comment type="caution">
    <text evidence="6">The sequence shown here is derived from an EMBL/GenBank/DDBJ whole genome shotgun (WGS) entry which is preliminary data.</text>
</comment>
<feature type="chain" id="PRO_5036454627" description="Cuticular protein" evidence="5">
    <location>
        <begin position="18"/>
        <end position="173"/>
    </location>
</feature>
<dbReference type="InterPro" id="IPR050468">
    <property type="entry name" value="Cuticle_Struct_Prot"/>
</dbReference>